<evidence type="ECO:0000313" key="3">
    <source>
        <dbReference type="Proteomes" id="UP000008641"/>
    </source>
</evidence>
<dbReference type="STRING" id="865938.Weevi_1986"/>
<dbReference type="KEGG" id="wvi:Weevi_1986"/>
<dbReference type="Gene3D" id="3.40.50.150">
    <property type="entry name" value="Vaccinia Virus protein VP39"/>
    <property type="match status" value="1"/>
</dbReference>
<evidence type="ECO:0000313" key="2">
    <source>
        <dbReference type="EMBL" id="ADX68662.1"/>
    </source>
</evidence>
<dbReference type="Proteomes" id="UP000008641">
    <property type="component" value="Chromosome"/>
</dbReference>
<dbReference type="SUPFAM" id="SSF53335">
    <property type="entry name" value="S-adenosyl-L-methionine-dependent methyltransferases"/>
    <property type="match status" value="1"/>
</dbReference>
<organism evidence="2 3">
    <name type="scientific">Weeksella virosa (strain ATCC 43766 / DSM 16922 / JCM 21250 / CCUG 30538 / CDC 9751 / IAM 14551 / NBRC 16016 / NCTC 11634 / CL345/78)</name>
    <dbReference type="NCBI Taxonomy" id="865938"/>
    <lineage>
        <taxon>Bacteria</taxon>
        <taxon>Pseudomonadati</taxon>
        <taxon>Bacteroidota</taxon>
        <taxon>Flavobacteriia</taxon>
        <taxon>Flavobacteriales</taxon>
        <taxon>Weeksellaceae</taxon>
        <taxon>Weeksella</taxon>
    </lineage>
</organism>
<keyword evidence="3" id="KW-1185">Reference proteome</keyword>
<dbReference type="GO" id="GO:0032259">
    <property type="term" value="P:methylation"/>
    <property type="evidence" value="ECO:0007669"/>
    <property type="project" value="UniProtKB-KW"/>
</dbReference>
<dbReference type="PANTHER" id="PTHR43861">
    <property type="entry name" value="TRANS-ACONITATE 2-METHYLTRANSFERASE-RELATED"/>
    <property type="match status" value="1"/>
</dbReference>
<feature type="domain" description="Methyltransferase" evidence="1">
    <location>
        <begin position="47"/>
        <end position="166"/>
    </location>
</feature>
<protein>
    <submittedName>
        <fullName evidence="2">Methyltransferase type 11</fullName>
    </submittedName>
</protein>
<sequence>MPNVDKEWFATWFNTPYYHLLYNNRNTEEAEDFIRHLANYLQLPLSTKVMDLACGKGRHSVFLNKLGYEVTGLDLSENSIEYAKQFSNNRLHFDVHDMREVYKKNAFGLIVNLFTSFGYFLNNEDHLRVFQSVYDQLEKNGIFVLDYLNVEKAIHELIPYEKKEIQGISFDIHKQIKENFIQKDINFRIDNEPYHYQEFVKIIRLEDFVSIAKKVGFQLKAYFGDYQLNAFEPKTSSRLILIFEK</sequence>
<dbReference type="GO" id="GO:0008168">
    <property type="term" value="F:methyltransferase activity"/>
    <property type="evidence" value="ECO:0007669"/>
    <property type="project" value="UniProtKB-KW"/>
</dbReference>
<dbReference type="Gene3D" id="2.20.25.110">
    <property type="entry name" value="S-adenosyl-L-methionine-dependent methyltransferases"/>
    <property type="match status" value="1"/>
</dbReference>
<dbReference type="OrthoDB" id="9811589at2"/>
<dbReference type="InterPro" id="IPR025714">
    <property type="entry name" value="Methyltranfer_dom"/>
</dbReference>
<keyword evidence="2" id="KW-0808">Transferase</keyword>
<dbReference type="CDD" id="cd02440">
    <property type="entry name" value="AdoMet_MTases"/>
    <property type="match status" value="1"/>
</dbReference>
<dbReference type="InterPro" id="IPR029063">
    <property type="entry name" value="SAM-dependent_MTases_sf"/>
</dbReference>
<keyword evidence="2" id="KW-0489">Methyltransferase</keyword>
<proteinExistence type="predicted"/>
<reference evidence="2 3" key="1">
    <citation type="journal article" date="2011" name="Stand. Genomic Sci.">
        <title>Complete genome sequence of Weeksella virosa type strain (9751).</title>
        <authorList>
            <person name="Lang E."/>
            <person name="Teshima H."/>
            <person name="Lucas S."/>
            <person name="Lapidus A."/>
            <person name="Hammon N."/>
            <person name="Deshpande S."/>
            <person name="Nolan M."/>
            <person name="Cheng J.F."/>
            <person name="Pitluck S."/>
            <person name="Liolios K."/>
            <person name="Pagani I."/>
            <person name="Mikhailova N."/>
            <person name="Ivanova N."/>
            <person name="Mavromatis K."/>
            <person name="Pati A."/>
            <person name="Tapia R."/>
            <person name="Han C."/>
            <person name="Goodwin L."/>
            <person name="Chen A."/>
            <person name="Palaniappan K."/>
            <person name="Land M."/>
            <person name="Hauser L."/>
            <person name="Chang Y.J."/>
            <person name="Jeffries C.D."/>
            <person name="Brambilla E.M."/>
            <person name="Kopitz M."/>
            <person name="Rohde M."/>
            <person name="Goker M."/>
            <person name="Tindall B.J."/>
            <person name="Detter J.C."/>
            <person name="Woyke T."/>
            <person name="Bristow J."/>
            <person name="Eisen J.A."/>
            <person name="Markowitz V."/>
            <person name="Hugenholtz P."/>
            <person name="Klenk H.P."/>
            <person name="Kyrpides N.C."/>
        </authorList>
    </citation>
    <scope>NUCLEOTIDE SEQUENCE [LARGE SCALE GENOMIC DNA]</scope>
    <source>
        <strain evidence="3">ATCC 43766 / DSM 16922 / JCM 21250 / NBRC 16016 / NCTC 11634 / CL345/78</strain>
    </source>
</reference>
<dbReference type="HOGENOM" id="CLU_069129_1_0_10"/>
<reference evidence="3" key="2">
    <citation type="journal article" date="2011" name="Stand. Genomic Sci.">
        <title>Complete genome sequence of Weeksella virosa type strain (9751T).</title>
        <authorList>
            <person name="Lang E."/>
            <person name="Teshima H."/>
            <person name="Lucas S."/>
            <person name="Lapidus A."/>
            <person name="Hammon N."/>
            <person name="Deshpande S."/>
            <person name="Nolan M."/>
            <person name="Cheng J."/>
            <person name="Pitluck S."/>
            <person name="Liolios K."/>
            <person name="Pagani I."/>
            <person name="Mikhailova N."/>
            <person name="Ivanova N."/>
            <person name="Mavromatis K."/>
            <person name="Pati A."/>
            <person name="Tapia R."/>
            <person name="Han C."/>
            <person name="Goodwin L."/>
            <person name="Chen A."/>
            <person name="Palaniappan K."/>
            <person name="Land M."/>
            <person name="Hauser L."/>
            <person name="Chang Y."/>
            <person name="Jeffries C."/>
            <person name="Brambilla E."/>
            <person name="Kopitz M."/>
            <person name="Rohde M."/>
            <person name="Goker M."/>
            <person name="Tindall B."/>
            <person name="Detter J."/>
            <person name="Woyke T."/>
            <person name="Bristow J."/>
            <person name="Eisen J."/>
            <person name="Markowitz V."/>
            <person name="Hugenholtz P."/>
            <person name="Klenk H."/>
            <person name="Kyrpides N."/>
        </authorList>
    </citation>
    <scope>NUCLEOTIDE SEQUENCE [LARGE SCALE GENOMIC DNA]</scope>
    <source>
        <strain evidence="3">ATCC 43766 / DSM 16922 / JCM 21250 / NBRC 16016 / NCTC 11634 / CL345/78</strain>
    </source>
</reference>
<name>F0P1E8_WEEVC</name>
<dbReference type="AlphaFoldDB" id="F0P1E8"/>
<gene>
    <name evidence="2" type="ordered locus">Weevi_1986</name>
</gene>
<dbReference type="EMBL" id="CP002455">
    <property type="protein sequence ID" value="ADX68662.1"/>
    <property type="molecule type" value="Genomic_DNA"/>
</dbReference>
<dbReference type="eggNOG" id="COG2230">
    <property type="taxonomic scope" value="Bacteria"/>
</dbReference>
<evidence type="ECO:0000259" key="1">
    <source>
        <dbReference type="Pfam" id="PF13847"/>
    </source>
</evidence>
<dbReference type="RefSeq" id="WP_013599050.1">
    <property type="nucleotide sequence ID" value="NC_015144.1"/>
</dbReference>
<accession>F0P1E8</accession>
<dbReference type="Pfam" id="PF13847">
    <property type="entry name" value="Methyltransf_31"/>
    <property type="match status" value="1"/>
</dbReference>